<name>M2LIS9_BAUPA</name>
<accession>M2LIS9</accession>
<dbReference type="GeneID" id="19109853"/>
<dbReference type="EMBL" id="KB445559">
    <property type="protein sequence ID" value="EMC94097.1"/>
    <property type="molecule type" value="Genomic_DNA"/>
</dbReference>
<dbReference type="Proteomes" id="UP000011761">
    <property type="component" value="Unassembled WGS sequence"/>
</dbReference>
<proteinExistence type="predicted"/>
<organism evidence="2 3">
    <name type="scientific">Baudoinia panamericana (strain UAMH 10762)</name>
    <name type="common">Angels' share fungus</name>
    <name type="synonym">Baudoinia compniacensis (strain UAMH 10762)</name>
    <dbReference type="NCBI Taxonomy" id="717646"/>
    <lineage>
        <taxon>Eukaryota</taxon>
        <taxon>Fungi</taxon>
        <taxon>Dikarya</taxon>
        <taxon>Ascomycota</taxon>
        <taxon>Pezizomycotina</taxon>
        <taxon>Dothideomycetes</taxon>
        <taxon>Dothideomycetidae</taxon>
        <taxon>Mycosphaerellales</taxon>
        <taxon>Teratosphaeriaceae</taxon>
        <taxon>Baudoinia</taxon>
    </lineage>
</organism>
<evidence type="ECO:0000313" key="3">
    <source>
        <dbReference type="Proteomes" id="UP000011761"/>
    </source>
</evidence>
<dbReference type="AlphaFoldDB" id="M2LIS9"/>
<evidence type="ECO:0000256" key="1">
    <source>
        <dbReference type="SAM" id="MobiDB-lite"/>
    </source>
</evidence>
<feature type="region of interest" description="Disordered" evidence="1">
    <location>
        <begin position="59"/>
        <end position="84"/>
    </location>
</feature>
<gene>
    <name evidence="2" type="ORF">BAUCODRAFT_220757</name>
</gene>
<dbReference type="KEGG" id="bcom:BAUCODRAFT_220757"/>
<reference evidence="2 3" key="1">
    <citation type="journal article" date="2012" name="PLoS Pathog.">
        <title>Diverse lifestyles and strategies of plant pathogenesis encoded in the genomes of eighteen Dothideomycetes fungi.</title>
        <authorList>
            <person name="Ohm R.A."/>
            <person name="Feau N."/>
            <person name="Henrissat B."/>
            <person name="Schoch C.L."/>
            <person name="Horwitz B.A."/>
            <person name="Barry K.W."/>
            <person name="Condon B.J."/>
            <person name="Copeland A.C."/>
            <person name="Dhillon B."/>
            <person name="Glaser F."/>
            <person name="Hesse C.N."/>
            <person name="Kosti I."/>
            <person name="LaButti K."/>
            <person name="Lindquist E.A."/>
            <person name="Lucas S."/>
            <person name="Salamov A.A."/>
            <person name="Bradshaw R.E."/>
            <person name="Ciuffetti L."/>
            <person name="Hamelin R.C."/>
            <person name="Kema G.H.J."/>
            <person name="Lawrence C."/>
            <person name="Scott J.A."/>
            <person name="Spatafora J.W."/>
            <person name="Turgeon B.G."/>
            <person name="de Wit P.J.G.M."/>
            <person name="Zhong S."/>
            <person name="Goodwin S.B."/>
            <person name="Grigoriev I.V."/>
        </authorList>
    </citation>
    <scope>NUCLEOTIDE SEQUENCE [LARGE SCALE GENOMIC DNA]</scope>
    <source>
        <strain evidence="2 3">UAMH 10762</strain>
    </source>
</reference>
<sequence>MFNETNRQERRSSDVLCLDQQQGWLGHRLARNRCANSIGKPCHSECCNRKLQAVNPIATPAHDEPLSNGDSGFRRVSRSVVKTEATPTTPMLDLARPRFSAVSALPLRHHATNNVLFRPA</sequence>
<keyword evidence="3" id="KW-1185">Reference proteome</keyword>
<protein>
    <submittedName>
        <fullName evidence="2">Uncharacterized protein</fullName>
    </submittedName>
</protein>
<dbReference type="RefSeq" id="XP_007679031.1">
    <property type="nucleotide sequence ID" value="XM_007680841.1"/>
</dbReference>
<evidence type="ECO:0000313" key="2">
    <source>
        <dbReference type="EMBL" id="EMC94097.1"/>
    </source>
</evidence>
<dbReference type="HOGENOM" id="CLU_2049253_0_0_1"/>